<dbReference type="PANTHER" id="PTHR37550">
    <property type="entry name" value="ANTITOXIN VAPB1"/>
    <property type="match status" value="1"/>
</dbReference>
<dbReference type="Proteomes" id="UP000001818">
    <property type="component" value="Chromosome"/>
</dbReference>
<feature type="region of interest" description="Disordered" evidence="3">
    <location>
        <begin position="70"/>
        <end position="96"/>
    </location>
</feature>
<evidence type="ECO:0000256" key="3">
    <source>
        <dbReference type="SAM" id="MobiDB-lite"/>
    </source>
</evidence>
<dbReference type="SUPFAM" id="SSF89447">
    <property type="entry name" value="AbrB/MazE/MraZ-like"/>
    <property type="match status" value="1"/>
</dbReference>
<keyword evidence="2" id="KW-0238">DNA-binding</keyword>
<comment type="similarity">
    <text evidence="1">Belongs to the VapB family.</text>
</comment>
<evidence type="ECO:0000313" key="6">
    <source>
        <dbReference type="Proteomes" id="UP000001818"/>
    </source>
</evidence>
<sequence>MVAIGMEAAMTSRTAKIFTTGRSQAVRLPAEFRFEGSEVYVRRDPKTGDVILSRKPDSWDGLLELHVRDEAPDDFMSPADRSQPSQSRDPFEGWQE</sequence>
<evidence type="ECO:0000256" key="2">
    <source>
        <dbReference type="PROSITE-ProRule" id="PRU01076"/>
    </source>
</evidence>
<evidence type="ECO:0000313" key="5">
    <source>
        <dbReference type="EMBL" id="ABE39297.1"/>
    </source>
</evidence>
<dbReference type="KEGG" id="rpd:RPD_2062"/>
<feature type="domain" description="SpoVT-AbrB" evidence="4">
    <location>
        <begin position="15"/>
        <end position="57"/>
    </location>
</feature>
<protein>
    <submittedName>
        <fullName evidence="5">SpoVT/AbrB-like</fullName>
    </submittedName>
</protein>
<dbReference type="PROSITE" id="PS51740">
    <property type="entry name" value="SPOVT_ABRB"/>
    <property type="match status" value="1"/>
</dbReference>
<evidence type="ECO:0000256" key="1">
    <source>
        <dbReference type="ARBA" id="ARBA00007924"/>
    </source>
</evidence>
<dbReference type="eggNOG" id="COG4456">
    <property type="taxonomic scope" value="Bacteria"/>
</dbReference>
<reference evidence="5 6" key="1">
    <citation type="submission" date="2006-03" db="EMBL/GenBank/DDBJ databases">
        <title>Complete sequence of Rhodopseudomonas palustris BisB5.</title>
        <authorList>
            <consortium name="US DOE Joint Genome Institute"/>
            <person name="Copeland A."/>
            <person name="Lucas S."/>
            <person name="Lapidus A."/>
            <person name="Barry K."/>
            <person name="Detter J.C."/>
            <person name="Glavina del Rio T."/>
            <person name="Hammon N."/>
            <person name="Israni S."/>
            <person name="Dalin E."/>
            <person name="Tice H."/>
            <person name="Pitluck S."/>
            <person name="Chain P."/>
            <person name="Malfatti S."/>
            <person name="Shin M."/>
            <person name="Vergez L."/>
            <person name="Schmutz J."/>
            <person name="Larimer F."/>
            <person name="Land M."/>
            <person name="Hauser L."/>
            <person name="Pelletier D.A."/>
            <person name="Kyrpides N."/>
            <person name="Lykidis A."/>
            <person name="Oda Y."/>
            <person name="Harwood C.S."/>
            <person name="Richardson P."/>
        </authorList>
    </citation>
    <scope>NUCLEOTIDE SEQUENCE [LARGE SCALE GENOMIC DNA]</scope>
    <source>
        <strain evidence="5 6">BisB5</strain>
    </source>
</reference>
<dbReference type="PANTHER" id="PTHR37550:SF3">
    <property type="entry name" value="ANTITOXIN VAPB1"/>
    <property type="match status" value="1"/>
</dbReference>
<dbReference type="InterPro" id="IPR051734">
    <property type="entry name" value="VapB_TA_antitoxins"/>
</dbReference>
<dbReference type="AlphaFoldDB" id="Q139E2"/>
<dbReference type="InterPro" id="IPR037914">
    <property type="entry name" value="SpoVT-AbrB_sf"/>
</dbReference>
<dbReference type="STRING" id="316057.RPD_2062"/>
<organism evidence="5 6">
    <name type="scientific">Rhodopseudomonas palustris (strain BisB5)</name>
    <dbReference type="NCBI Taxonomy" id="316057"/>
    <lineage>
        <taxon>Bacteria</taxon>
        <taxon>Pseudomonadati</taxon>
        <taxon>Pseudomonadota</taxon>
        <taxon>Alphaproteobacteria</taxon>
        <taxon>Hyphomicrobiales</taxon>
        <taxon>Nitrobacteraceae</taxon>
        <taxon>Rhodopseudomonas</taxon>
    </lineage>
</organism>
<dbReference type="SMART" id="SM00966">
    <property type="entry name" value="SpoVT_AbrB"/>
    <property type="match status" value="1"/>
</dbReference>
<evidence type="ECO:0000259" key="4">
    <source>
        <dbReference type="PROSITE" id="PS51740"/>
    </source>
</evidence>
<dbReference type="NCBIfam" id="NF040493">
    <property type="entry name" value="TA_anti_VapB"/>
    <property type="match status" value="1"/>
</dbReference>
<dbReference type="EMBL" id="CP000283">
    <property type="protein sequence ID" value="ABE39297.1"/>
    <property type="molecule type" value="Genomic_DNA"/>
</dbReference>
<dbReference type="HOGENOM" id="CLU_162018_1_1_5"/>
<proteinExistence type="inferred from homology"/>
<dbReference type="InterPro" id="IPR047976">
    <property type="entry name" value="Anti_VapB2-like"/>
</dbReference>
<dbReference type="InterPro" id="IPR007159">
    <property type="entry name" value="SpoVT-AbrB_dom"/>
</dbReference>
<dbReference type="Pfam" id="PF04014">
    <property type="entry name" value="MazE_antitoxin"/>
    <property type="match status" value="1"/>
</dbReference>
<dbReference type="GO" id="GO:0003677">
    <property type="term" value="F:DNA binding"/>
    <property type="evidence" value="ECO:0007669"/>
    <property type="project" value="UniProtKB-UniRule"/>
</dbReference>
<gene>
    <name evidence="5" type="ordered locus">RPD_2062</name>
</gene>
<name>Q139E2_RHOPS</name>
<accession>Q139E2</accession>
<dbReference type="Gene3D" id="2.10.260.10">
    <property type="match status" value="1"/>
</dbReference>